<evidence type="ECO:0000256" key="1">
    <source>
        <dbReference type="SAM" id="SignalP"/>
    </source>
</evidence>
<dbReference type="AlphaFoldDB" id="A0A0C7QS14"/>
<proteinExistence type="predicted"/>
<dbReference type="SUPFAM" id="SSF52821">
    <property type="entry name" value="Rhodanese/Cell cycle control phosphatase"/>
    <property type="match status" value="1"/>
</dbReference>
<evidence type="ECO:0000313" key="3">
    <source>
        <dbReference type="EMBL" id="CEQ03245.1"/>
    </source>
</evidence>
<name>A0A0C7QS14_PARSO</name>
<evidence type="ECO:0000259" key="2">
    <source>
        <dbReference type="PROSITE" id="PS50206"/>
    </source>
</evidence>
<reference evidence="3 4" key="1">
    <citation type="submission" date="2015-01" db="EMBL/GenBank/DDBJ databases">
        <authorList>
            <person name="Aslett A.Martin."/>
            <person name="De Silva Nishadi"/>
        </authorList>
    </citation>
    <scope>NUCLEOTIDE SEQUENCE [LARGE SCALE GENOMIC DNA]</scope>
    <source>
        <strain evidence="3 4">R28058</strain>
    </source>
</reference>
<dbReference type="InterPro" id="IPR001763">
    <property type="entry name" value="Rhodanese-like_dom"/>
</dbReference>
<dbReference type="Gene3D" id="3.40.250.10">
    <property type="entry name" value="Rhodanese-like domain"/>
    <property type="match status" value="1"/>
</dbReference>
<dbReference type="EMBL" id="CEKZ01000003">
    <property type="protein sequence ID" value="CEQ03245.1"/>
    <property type="molecule type" value="Genomic_DNA"/>
</dbReference>
<dbReference type="SMART" id="SM00450">
    <property type="entry name" value="RHOD"/>
    <property type="match status" value="1"/>
</dbReference>
<dbReference type="OrthoDB" id="9800872at2"/>
<keyword evidence="1" id="KW-0732">Signal</keyword>
<gene>
    <name evidence="3" type="primary">moeZ</name>
    <name evidence="3" type="ORF">R28058_09781</name>
</gene>
<dbReference type="PROSITE" id="PS50206">
    <property type="entry name" value="RHODANESE_3"/>
    <property type="match status" value="1"/>
</dbReference>
<dbReference type="RefSeq" id="WP_055333829.1">
    <property type="nucleotide sequence ID" value="NZ_CDNF01000003.1"/>
</dbReference>
<feature type="domain" description="Rhodanese" evidence="2">
    <location>
        <begin position="56"/>
        <end position="143"/>
    </location>
</feature>
<protein>
    <submittedName>
        <fullName evidence="3">Rhodanese-like domain-containing protein</fullName>
    </submittedName>
</protein>
<dbReference type="InterPro" id="IPR050229">
    <property type="entry name" value="GlpE_sulfurtransferase"/>
</dbReference>
<feature type="signal peptide" evidence="1">
    <location>
        <begin position="1"/>
        <end position="24"/>
    </location>
</feature>
<feature type="chain" id="PRO_5039672986" evidence="1">
    <location>
        <begin position="25"/>
        <end position="143"/>
    </location>
</feature>
<dbReference type="Proteomes" id="UP000049127">
    <property type="component" value="Unassembled WGS sequence"/>
</dbReference>
<dbReference type="InterPro" id="IPR036873">
    <property type="entry name" value="Rhodanese-like_dom_sf"/>
</dbReference>
<dbReference type="PROSITE" id="PS51257">
    <property type="entry name" value="PROKAR_LIPOPROTEIN"/>
    <property type="match status" value="1"/>
</dbReference>
<dbReference type="PANTHER" id="PTHR43031">
    <property type="entry name" value="FAD-DEPENDENT OXIDOREDUCTASE"/>
    <property type="match status" value="1"/>
</dbReference>
<organism evidence="3 4">
    <name type="scientific">Paraclostridium sordellii</name>
    <name type="common">Clostridium sordellii</name>
    <dbReference type="NCBI Taxonomy" id="1505"/>
    <lineage>
        <taxon>Bacteria</taxon>
        <taxon>Bacillati</taxon>
        <taxon>Bacillota</taxon>
        <taxon>Clostridia</taxon>
        <taxon>Peptostreptococcales</taxon>
        <taxon>Peptostreptococcaceae</taxon>
        <taxon>Paraclostridium</taxon>
    </lineage>
</organism>
<dbReference type="PANTHER" id="PTHR43031:SF1">
    <property type="entry name" value="PYRIDINE NUCLEOTIDE-DISULPHIDE OXIDOREDUCTASE"/>
    <property type="match status" value="1"/>
</dbReference>
<dbReference type="CDD" id="cd00158">
    <property type="entry name" value="RHOD"/>
    <property type="match status" value="1"/>
</dbReference>
<accession>A0A0C7QS14</accession>
<dbReference type="Pfam" id="PF00581">
    <property type="entry name" value="Rhodanese"/>
    <property type="match status" value="1"/>
</dbReference>
<sequence>MKKNKKLKMLAMGLLFALSITSLVGCSSNKGNDTSSKSESSYKNINAKETEDLLASGDDIAVVDVRSKGEYGEGHIDRAQNIDFNDFENNLTILDDYKEKPVLLYCKTGNRSEKAAKILQKHGFKKVYNATDGVEEHDYKLVK</sequence>
<evidence type="ECO:0000313" key="4">
    <source>
        <dbReference type="Proteomes" id="UP000049127"/>
    </source>
</evidence>